<feature type="compositionally biased region" description="Basic and acidic residues" evidence="9">
    <location>
        <begin position="214"/>
        <end position="227"/>
    </location>
</feature>
<protein>
    <recommendedName>
        <fullName evidence="3">DNA topoisomerase (ATP-hydrolyzing)</fullName>
        <ecNumber evidence="3">5.6.2.2</ecNumber>
    </recommendedName>
</protein>
<dbReference type="InterPro" id="IPR013759">
    <property type="entry name" value="Topo_IIA_B_C"/>
</dbReference>
<evidence type="ECO:0000256" key="3">
    <source>
        <dbReference type="ARBA" id="ARBA00012895"/>
    </source>
</evidence>
<dbReference type="AlphaFoldDB" id="A0A7J0FC22"/>
<dbReference type="PANTHER" id="PTHR10169:SF38">
    <property type="entry name" value="DNA TOPOISOMERASE 2"/>
    <property type="match status" value="1"/>
</dbReference>
<dbReference type="GO" id="GO:0003677">
    <property type="term" value="F:DNA binding"/>
    <property type="evidence" value="ECO:0007669"/>
    <property type="project" value="UniProtKB-KW"/>
</dbReference>
<keyword evidence="7" id="KW-0238">DNA-binding</keyword>
<feature type="compositionally biased region" description="Basic and acidic residues" evidence="9">
    <location>
        <begin position="1"/>
        <end position="17"/>
    </location>
</feature>
<name>A0A7J0FC22_9ERIC</name>
<evidence type="ECO:0000313" key="11">
    <source>
        <dbReference type="Proteomes" id="UP000585474"/>
    </source>
</evidence>
<dbReference type="EMBL" id="BJWL01000011">
    <property type="protein sequence ID" value="GFY96225.1"/>
    <property type="molecule type" value="Genomic_DNA"/>
</dbReference>
<evidence type="ECO:0000256" key="2">
    <source>
        <dbReference type="ARBA" id="ARBA00001946"/>
    </source>
</evidence>
<evidence type="ECO:0000256" key="6">
    <source>
        <dbReference type="ARBA" id="ARBA00023029"/>
    </source>
</evidence>
<comment type="cofactor">
    <cofactor evidence="2">
        <name>Mg(2+)</name>
        <dbReference type="ChEBI" id="CHEBI:18420"/>
    </cofactor>
</comment>
<gene>
    <name evidence="10" type="ORF">Acr_11g0005310</name>
</gene>
<dbReference type="GO" id="GO:0003918">
    <property type="term" value="F:DNA topoisomerase type II (double strand cut, ATP-hydrolyzing) activity"/>
    <property type="evidence" value="ECO:0007669"/>
    <property type="project" value="UniProtKB-EC"/>
</dbReference>
<dbReference type="GO" id="GO:0006265">
    <property type="term" value="P:DNA topological change"/>
    <property type="evidence" value="ECO:0007669"/>
    <property type="project" value="InterPro"/>
</dbReference>
<feature type="compositionally biased region" description="Polar residues" evidence="9">
    <location>
        <begin position="264"/>
        <end position="274"/>
    </location>
</feature>
<keyword evidence="5" id="KW-0067">ATP-binding</keyword>
<reference evidence="10 11" key="1">
    <citation type="submission" date="2019-07" db="EMBL/GenBank/DDBJ databases">
        <title>De Novo Assembly of kiwifruit Actinidia rufa.</title>
        <authorList>
            <person name="Sugita-Konishi S."/>
            <person name="Sato K."/>
            <person name="Mori E."/>
            <person name="Abe Y."/>
            <person name="Kisaki G."/>
            <person name="Hamano K."/>
            <person name="Suezawa K."/>
            <person name="Otani M."/>
            <person name="Fukuda T."/>
            <person name="Manabe T."/>
            <person name="Gomi K."/>
            <person name="Tabuchi M."/>
            <person name="Akimitsu K."/>
            <person name="Kataoka I."/>
        </authorList>
    </citation>
    <scope>NUCLEOTIDE SEQUENCE [LARGE SCALE GENOMIC DNA]</scope>
    <source>
        <strain evidence="11">cv. Fuchu</strain>
    </source>
</reference>
<dbReference type="GO" id="GO:0000712">
    <property type="term" value="P:resolution of meiotic recombination intermediates"/>
    <property type="evidence" value="ECO:0007669"/>
    <property type="project" value="TreeGrafter"/>
</dbReference>
<dbReference type="OrthoDB" id="1739692at2759"/>
<dbReference type="Gene3D" id="3.40.50.670">
    <property type="match status" value="1"/>
</dbReference>
<keyword evidence="8" id="KW-0413">Isomerase</keyword>
<feature type="region of interest" description="Disordered" evidence="9">
    <location>
        <begin position="79"/>
        <end position="123"/>
    </location>
</feature>
<evidence type="ECO:0000256" key="5">
    <source>
        <dbReference type="ARBA" id="ARBA00022840"/>
    </source>
</evidence>
<comment type="catalytic activity">
    <reaction evidence="1">
        <text>ATP-dependent breakage, passage and rejoining of double-stranded DNA.</text>
        <dbReference type="EC" id="5.6.2.2"/>
    </reaction>
</comment>
<evidence type="ECO:0000313" key="10">
    <source>
        <dbReference type="EMBL" id="GFY96225.1"/>
    </source>
</evidence>
<keyword evidence="4" id="KW-0547">Nucleotide-binding</keyword>
<comment type="caution">
    <text evidence="10">The sequence shown here is derived from an EMBL/GenBank/DDBJ whole genome shotgun (WGS) entry which is preliminary data.</text>
</comment>
<dbReference type="GO" id="GO:0005634">
    <property type="term" value="C:nucleus"/>
    <property type="evidence" value="ECO:0007669"/>
    <property type="project" value="TreeGrafter"/>
</dbReference>
<evidence type="ECO:0000256" key="8">
    <source>
        <dbReference type="ARBA" id="ARBA00023235"/>
    </source>
</evidence>
<dbReference type="InterPro" id="IPR018522">
    <property type="entry name" value="TopoIIA_CS"/>
</dbReference>
<keyword evidence="6" id="KW-0799">Topoisomerase</keyword>
<dbReference type="GO" id="GO:0005524">
    <property type="term" value="F:ATP binding"/>
    <property type="evidence" value="ECO:0007669"/>
    <property type="project" value="UniProtKB-KW"/>
</dbReference>
<dbReference type="PANTHER" id="PTHR10169">
    <property type="entry name" value="DNA TOPOISOMERASE/GYRASE"/>
    <property type="match status" value="1"/>
</dbReference>
<feature type="region of interest" description="Disordered" evidence="9">
    <location>
        <begin position="201"/>
        <end position="274"/>
    </location>
</feature>
<dbReference type="InterPro" id="IPR050634">
    <property type="entry name" value="DNA_Topoisomerase_II"/>
</dbReference>
<dbReference type="InterPro" id="IPR013760">
    <property type="entry name" value="Topo_IIA-like_dom_sf"/>
</dbReference>
<proteinExistence type="predicted"/>
<feature type="compositionally biased region" description="Polar residues" evidence="9">
    <location>
        <begin position="230"/>
        <end position="246"/>
    </location>
</feature>
<evidence type="ECO:0000256" key="9">
    <source>
        <dbReference type="SAM" id="MobiDB-lite"/>
    </source>
</evidence>
<feature type="region of interest" description="Disordered" evidence="9">
    <location>
        <begin position="1"/>
        <end position="38"/>
    </location>
</feature>
<accession>A0A7J0FC22</accession>
<evidence type="ECO:0000256" key="4">
    <source>
        <dbReference type="ARBA" id="ARBA00022741"/>
    </source>
</evidence>
<dbReference type="GO" id="GO:0000819">
    <property type="term" value="P:sister chromatid segregation"/>
    <property type="evidence" value="ECO:0007669"/>
    <property type="project" value="TreeGrafter"/>
</dbReference>
<evidence type="ECO:0000256" key="7">
    <source>
        <dbReference type="ARBA" id="ARBA00023125"/>
    </source>
</evidence>
<dbReference type="Proteomes" id="UP000585474">
    <property type="component" value="Unassembled WGS sequence"/>
</dbReference>
<organism evidence="10 11">
    <name type="scientific">Actinidia rufa</name>
    <dbReference type="NCBI Taxonomy" id="165716"/>
    <lineage>
        <taxon>Eukaryota</taxon>
        <taxon>Viridiplantae</taxon>
        <taxon>Streptophyta</taxon>
        <taxon>Embryophyta</taxon>
        <taxon>Tracheophyta</taxon>
        <taxon>Spermatophyta</taxon>
        <taxon>Magnoliopsida</taxon>
        <taxon>eudicotyledons</taxon>
        <taxon>Gunneridae</taxon>
        <taxon>Pentapetalae</taxon>
        <taxon>asterids</taxon>
        <taxon>Ericales</taxon>
        <taxon>Actinidiaceae</taxon>
        <taxon>Actinidia</taxon>
    </lineage>
</organism>
<dbReference type="EC" id="5.6.2.2" evidence="3"/>
<dbReference type="PROSITE" id="PS00177">
    <property type="entry name" value="TOPOISOMERASE_II"/>
    <property type="match status" value="1"/>
</dbReference>
<keyword evidence="11" id="KW-1185">Reference proteome</keyword>
<evidence type="ECO:0000256" key="1">
    <source>
        <dbReference type="ARBA" id="ARBA00000185"/>
    </source>
</evidence>
<dbReference type="SUPFAM" id="SSF56719">
    <property type="entry name" value="Type II DNA topoisomerase"/>
    <property type="match status" value="1"/>
</dbReference>
<sequence length="274" mass="29956">MGDYKSKREQKKADAAKRQRITGIPKLEDAGGPDSQKCSLILTEGDSAKALANEDANEAMVEEGRMRMQRKVGMEVAVKLQERSTEEPTPESSSVPEVLKRKGRAKTHNSATKKPPLADTNKDVEVLQLKEQLVVYNSPQYKQQTNKSSTGTAAEINNIVTETKDSESDCLIIQGTTGEEKTYGDNMDVNEKFEQQIASATKRAMKGVGNHASKGMEIKPNTSERKRATSNKPQQEAPSKELSSNGVKPVKSTGVSPERKVRKTSTSPFSKNSG</sequence>